<feature type="transmembrane region" description="Helical" evidence="1">
    <location>
        <begin position="39"/>
        <end position="58"/>
    </location>
</feature>
<reference evidence="2" key="2">
    <citation type="submission" date="2023-12" db="EMBL/GenBank/DDBJ databases">
        <authorList>
            <person name="Sun Q."/>
            <person name="Inoue M."/>
        </authorList>
    </citation>
    <scope>NUCLEOTIDE SEQUENCE</scope>
    <source>
        <strain evidence="2">JCM 17590</strain>
    </source>
</reference>
<accession>A0ABP7ZP60</accession>
<gene>
    <name evidence="2" type="ORF">GCM10022286_32280</name>
</gene>
<keyword evidence="1" id="KW-1133">Transmembrane helix</keyword>
<dbReference type="EMBL" id="BAABBV010000002">
    <property type="protein sequence ID" value="GAA4166879.1"/>
    <property type="molecule type" value="Genomic_DNA"/>
</dbReference>
<dbReference type="Proteomes" id="UP001415169">
    <property type="component" value="Unassembled WGS sequence"/>
</dbReference>
<feature type="transmembrane region" description="Helical" evidence="1">
    <location>
        <begin position="12"/>
        <end position="33"/>
    </location>
</feature>
<comment type="caution">
    <text evidence="2">The sequence shown here is derived from an EMBL/GenBank/DDBJ whole genome shotgun (WGS) entry which is preliminary data.</text>
</comment>
<keyword evidence="1" id="KW-0472">Membrane</keyword>
<organism evidence="2 3">
    <name type="scientific">Gryllotalpicola daejeonensis</name>
    <dbReference type="NCBI Taxonomy" id="993087"/>
    <lineage>
        <taxon>Bacteria</taxon>
        <taxon>Bacillati</taxon>
        <taxon>Actinomycetota</taxon>
        <taxon>Actinomycetes</taxon>
        <taxon>Micrococcales</taxon>
        <taxon>Microbacteriaceae</taxon>
        <taxon>Gryllotalpicola</taxon>
    </lineage>
</organism>
<keyword evidence="3" id="KW-1185">Reference proteome</keyword>
<name>A0ABP7ZP60_9MICO</name>
<evidence type="ECO:0000313" key="3">
    <source>
        <dbReference type="Proteomes" id="UP001415169"/>
    </source>
</evidence>
<evidence type="ECO:0000313" key="2">
    <source>
        <dbReference type="EMBL" id="GAA4166879.1"/>
    </source>
</evidence>
<proteinExistence type="predicted"/>
<protein>
    <submittedName>
        <fullName evidence="2">Uncharacterized protein</fullName>
    </submittedName>
</protein>
<evidence type="ECO:0000256" key="1">
    <source>
        <dbReference type="SAM" id="Phobius"/>
    </source>
</evidence>
<dbReference type="RefSeq" id="WP_344792924.1">
    <property type="nucleotide sequence ID" value="NZ_BAABBV010000002.1"/>
</dbReference>
<sequence length="90" mass="9611">MFNWKPIEVLDMALGVIGFFTAAFLVVTGVTELTGGPALGWALALLGLVIVLALLIALRRRMLAAEARGGAPVSTAWGGSLDEYRRRRQG</sequence>
<keyword evidence="1" id="KW-0812">Transmembrane</keyword>
<reference evidence="2" key="1">
    <citation type="journal article" date="2014" name="Int. J. Syst. Evol. Microbiol.">
        <title>Complete genome of a new Firmicutes species belonging to the dominant human colonic microbiota ('Ruminococcus bicirculans') reveals two chromosomes and a selective capacity to utilize plant glucans.</title>
        <authorList>
            <consortium name="NISC Comparative Sequencing Program"/>
            <person name="Wegmann U."/>
            <person name="Louis P."/>
            <person name="Goesmann A."/>
            <person name="Henrissat B."/>
            <person name="Duncan S.H."/>
            <person name="Flint H.J."/>
        </authorList>
    </citation>
    <scope>NUCLEOTIDE SEQUENCE</scope>
    <source>
        <strain evidence="2">JCM 17590</strain>
    </source>
</reference>